<dbReference type="InterPro" id="IPR002421">
    <property type="entry name" value="5-3_exonuclease"/>
</dbReference>
<feature type="domain" description="5'-3' exonuclease" evidence="5">
    <location>
        <begin position="184"/>
        <end position="649"/>
    </location>
</feature>
<accession>A0A835T5V7</accession>
<evidence type="ECO:0000259" key="5">
    <source>
        <dbReference type="SMART" id="SM00475"/>
    </source>
</evidence>
<dbReference type="GO" id="GO:0017108">
    <property type="term" value="F:5'-flap endonuclease activity"/>
    <property type="evidence" value="ECO:0007669"/>
    <property type="project" value="InterPro"/>
</dbReference>
<protein>
    <recommendedName>
        <fullName evidence="5">5'-3' exonuclease domain-containing protein</fullName>
    </recommendedName>
</protein>
<dbReference type="InterPro" id="IPR036279">
    <property type="entry name" value="5-3_exonuclease_C_sf"/>
</dbReference>
<name>A0A835T5V7_CHLIN</name>
<dbReference type="EMBL" id="JAEHOC010000012">
    <property type="protein sequence ID" value="KAG2436698.1"/>
    <property type="molecule type" value="Genomic_DNA"/>
</dbReference>
<dbReference type="SMART" id="SM00475">
    <property type="entry name" value="53EXOc"/>
    <property type="match status" value="1"/>
</dbReference>
<dbReference type="OrthoDB" id="275278at2759"/>
<evidence type="ECO:0000256" key="2">
    <source>
        <dbReference type="ARBA" id="ARBA00022801"/>
    </source>
</evidence>
<dbReference type="Proteomes" id="UP000650467">
    <property type="component" value="Unassembled WGS sequence"/>
</dbReference>
<evidence type="ECO:0000256" key="3">
    <source>
        <dbReference type="ARBA" id="ARBA00023125"/>
    </source>
</evidence>
<evidence type="ECO:0000313" key="7">
    <source>
        <dbReference type="Proteomes" id="UP000650467"/>
    </source>
</evidence>
<keyword evidence="2" id="KW-0378">Hydrolase</keyword>
<dbReference type="InterPro" id="IPR029060">
    <property type="entry name" value="PIN-like_dom_sf"/>
</dbReference>
<dbReference type="GO" id="GO:0033567">
    <property type="term" value="P:DNA replication, Okazaki fragment processing"/>
    <property type="evidence" value="ECO:0007669"/>
    <property type="project" value="InterPro"/>
</dbReference>
<dbReference type="SMART" id="SM00279">
    <property type="entry name" value="HhH2"/>
    <property type="match status" value="1"/>
</dbReference>
<comment type="caution">
    <text evidence="6">The sequence shown here is derived from an EMBL/GenBank/DDBJ whole genome shotgun (WGS) entry which is preliminary data.</text>
</comment>
<proteinExistence type="predicted"/>
<dbReference type="CDD" id="cd09898">
    <property type="entry name" value="H3TH_53EXO"/>
    <property type="match status" value="1"/>
</dbReference>
<dbReference type="InterPro" id="IPR008918">
    <property type="entry name" value="HhH2"/>
</dbReference>
<dbReference type="Pfam" id="PF01367">
    <property type="entry name" value="5_3_exonuc"/>
    <property type="match status" value="1"/>
</dbReference>
<dbReference type="CDD" id="cd09859">
    <property type="entry name" value="PIN_53EXO"/>
    <property type="match status" value="1"/>
</dbReference>
<dbReference type="InterPro" id="IPR020045">
    <property type="entry name" value="DNA_polI_H3TH"/>
</dbReference>
<dbReference type="InterPro" id="IPR038969">
    <property type="entry name" value="FEN"/>
</dbReference>
<gene>
    <name evidence="6" type="ORF">HXX76_006226</name>
</gene>
<dbReference type="GO" id="GO:0003677">
    <property type="term" value="F:DNA binding"/>
    <property type="evidence" value="ECO:0007669"/>
    <property type="project" value="UniProtKB-KW"/>
</dbReference>
<reference evidence="6" key="1">
    <citation type="journal article" date="2020" name="bioRxiv">
        <title>Comparative genomics of Chlamydomonas.</title>
        <authorList>
            <person name="Craig R.J."/>
            <person name="Hasan A.R."/>
            <person name="Ness R.W."/>
            <person name="Keightley P.D."/>
        </authorList>
    </citation>
    <scope>NUCLEOTIDE SEQUENCE</scope>
    <source>
        <strain evidence="6">SAG 7.73</strain>
    </source>
</reference>
<evidence type="ECO:0000313" key="6">
    <source>
        <dbReference type="EMBL" id="KAG2436698.1"/>
    </source>
</evidence>
<dbReference type="InterPro" id="IPR020046">
    <property type="entry name" value="5-3_exonucl_a-hlix_arch_N"/>
</dbReference>
<sequence length="705" mass="71234">MRSLAGRLWGPAVCGGRTSCQLLPAGATALATSTRAGARGRKHACSREPRQTAVCAATEGPAEAGAAPAAPSPVKARRARRTTSQPRGSDGSAAAATAEAAPATDSAPTSVAPTRPRRTRTKPAAPSEEGSGGDATTTTTTKPARARRGAASAKKASPAAPAAQAPALSLQVQPQAEPVTRPNGRSGVLLVVDGNYLANRAYYGYGNGQRLATSKGVPTSITYSVVRTLRAAIRSVRPTALAVVFDHRGPTFRAALSVLDPSSRTRAGDAAARLVQQGRLDWTDLANRLLAAEPLRADLRAVGAAQDAANPRAYLHPAAGTFLPPDAAVAAAASPAAAASTGDDGAAGAASSRAAGGWNAEYGATSPATAEDGGDVVRMLAAALGPELAAECGLTDVVAALKAGVAEGGARALLPPAAYKAGRTPKDEEFYVDFRNLQRLLGLMAIPPLSRPWLEADDLAGLLVRQAVSEGLGVRILTGDRDLFQLVDDAHDVALLYPRRGPSAAASAAAAPRGGGAGGSAAASAARRWDDFPFDQLREAEVVGALGVRPGLVADYKALTGDDSDRLPGVTGIGPKGAVQLLAEYGSLEGVRRAALDGAAGGIAPKRRAALQADWPAAQYTLTMARVLGSPGAPSGLPPGEVLPDRLLQRLALRGYEEAGVVAAALAELEMWTLAREAGPGGELWRDFGGGAAAGAGAAAAQGAA</sequence>
<dbReference type="Gene3D" id="3.40.50.1010">
    <property type="entry name" value="5'-nuclease"/>
    <property type="match status" value="2"/>
</dbReference>
<keyword evidence="7" id="KW-1185">Reference proteome</keyword>
<dbReference type="Gene3D" id="1.10.150.20">
    <property type="entry name" value="5' to 3' exonuclease, C-terminal subdomain"/>
    <property type="match status" value="1"/>
</dbReference>
<dbReference type="AlphaFoldDB" id="A0A835T5V7"/>
<feature type="compositionally biased region" description="Low complexity" evidence="4">
    <location>
        <begin position="59"/>
        <end position="74"/>
    </location>
</feature>
<feature type="region of interest" description="Disordered" evidence="4">
    <location>
        <begin position="59"/>
        <end position="181"/>
    </location>
</feature>
<dbReference type="SUPFAM" id="SSF47807">
    <property type="entry name" value="5' to 3' exonuclease, C-terminal subdomain"/>
    <property type="match status" value="1"/>
</dbReference>
<organism evidence="6 7">
    <name type="scientific">Chlamydomonas incerta</name>
    <dbReference type="NCBI Taxonomy" id="51695"/>
    <lineage>
        <taxon>Eukaryota</taxon>
        <taxon>Viridiplantae</taxon>
        <taxon>Chlorophyta</taxon>
        <taxon>core chlorophytes</taxon>
        <taxon>Chlorophyceae</taxon>
        <taxon>CS clade</taxon>
        <taxon>Chlamydomonadales</taxon>
        <taxon>Chlamydomonadaceae</taxon>
        <taxon>Chlamydomonas</taxon>
    </lineage>
</organism>
<evidence type="ECO:0000256" key="1">
    <source>
        <dbReference type="ARBA" id="ARBA00022722"/>
    </source>
</evidence>
<feature type="compositionally biased region" description="Low complexity" evidence="4">
    <location>
        <begin position="92"/>
        <end position="114"/>
    </location>
</feature>
<dbReference type="SUPFAM" id="SSF88723">
    <property type="entry name" value="PIN domain-like"/>
    <property type="match status" value="2"/>
</dbReference>
<keyword evidence="3" id="KW-0238">DNA-binding</keyword>
<evidence type="ECO:0000256" key="4">
    <source>
        <dbReference type="SAM" id="MobiDB-lite"/>
    </source>
</evidence>
<dbReference type="PANTHER" id="PTHR42646:SF2">
    <property type="entry name" value="5'-3' EXONUCLEASE FAMILY PROTEIN"/>
    <property type="match status" value="1"/>
</dbReference>
<dbReference type="Pfam" id="PF02739">
    <property type="entry name" value="5_3_exonuc_N"/>
    <property type="match status" value="2"/>
</dbReference>
<dbReference type="PANTHER" id="PTHR42646">
    <property type="entry name" value="FLAP ENDONUCLEASE XNI"/>
    <property type="match status" value="1"/>
</dbReference>
<keyword evidence="1" id="KW-0540">Nuclease</keyword>
<dbReference type="GO" id="GO:0008409">
    <property type="term" value="F:5'-3' exonuclease activity"/>
    <property type="evidence" value="ECO:0007669"/>
    <property type="project" value="InterPro"/>
</dbReference>
<feature type="compositionally biased region" description="Low complexity" evidence="4">
    <location>
        <begin position="134"/>
        <end position="176"/>
    </location>
</feature>